<feature type="domain" description="Calcineurin-like phosphoesterase" evidence="1">
    <location>
        <begin position="32"/>
        <end position="249"/>
    </location>
</feature>
<dbReference type="PANTHER" id="PTHR43143:SF1">
    <property type="entry name" value="SERINE_THREONINE-PROTEIN PHOSPHATASE CPPED1"/>
    <property type="match status" value="1"/>
</dbReference>
<dbReference type="InterPro" id="IPR029052">
    <property type="entry name" value="Metallo-depent_PP-like"/>
</dbReference>
<dbReference type="Pfam" id="PF00149">
    <property type="entry name" value="Metallophos"/>
    <property type="match status" value="1"/>
</dbReference>
<proteinExistence type="predicted"/>
<sequence length="301" mass="34329">MERRSALKNIGGLLLAPSLVLNNNSDRGTPVLRVAHITDVHLKNDLGAPQKFEKCLHHIQRQSPKVDLILNGGDVVFDMNKENIDSINAQWKLVNGIMKNESSLPIHYCMGNHDIWWYEDDKGQALYGKKYAMDQLSLAKPYYSMVQNGWKIIVLDSVHLDIDNTWYIGKLGDEQFAWLKNELESTDAHTPVMVMSHIPILTALLMIEDNIVNRWEMLGGDMHTDTAKIINLFYQHPNVKLCLSGHLHMRDKVVYNNVTYLCNGAVSGAWWNGNRRETAPGYGLIDLYADGSFDERYVNYL</sequence>
<reference evidence="2" key="2">
    <citation type="submission" date="2020-10" db="EMBL/GenBank/DDBJ databases">
        <title>Mucilaginibacter sp. nov., isolated from soil.</title>
        <authorList>
            <person name="Jeon C.O."/>
        </authorList>
    </citation>
    <scope>NUCLEOTIDE SEQUENCE</scope>
    <source>
        <strain evidence="2">R11</strain>
    </source>
</reference>
<dbReference type="EMBL" id="WWEO01000045">
    <property type="protein sequence ID" value="NCD72077.1"/>
    <property type="molecule type" value="Genomic_DNA"/>
</dbReference>
<dbReference type="GO" id="GO:0016787">
    <property type="term" value="F:hydrolase activity"/>
    <property type="evidence" value="ECO:0007669"/>
    <property type="project" value="InterPro"/>
</dbReference>
<dbReference type="Gene3D" id="3.60.21.10">
    <property type="match status" value="1"/>
</dbReference>
<dbReference type="InterPro" id="IPR004843">
    <property type="entry name" value="Calcineurin-like_PHP"/>
</dbReference>
<dbReference type="AlphaFoldDB" id="A0A965ZM04"/>
<organism evidence="2 3">
    <name type="scientific">Mucilaginibacter agri</name>
    <dbReference type="NCBI Taxonomy" id="2695265"/>
    <lineage>
        <taxon>Bacteria</taxon>
        <taxon>Pseudomonadati</taxon>
        <taxon>Bacteroidota</taxon>
        <taxon>Sphingobacteriia</taxon>
        <taxon>Sphingobacteriales</taxon>
        <taxon>Sphingobacteriaceae</taxon>
        <taxon>Mucilaginibacter</taxon>
    </lineage>
</organism>
<comment type="caution">
    <text evidence="2">The sequence shown here is derived from an EMBL/GenBank/DDBJ whole genome shotgun (WGS) entry which is preliminary data.</text>
</comment>
<accession>A0A965ZM04</accession>
<dbReference type="Proteomes" id="UP000638732">
    <property type="component" value="Unassembled WGS sequence"/>
</dbReference>
<dbReference type="RefSeq" id="WP_166588042.1">
    <property type="nucleotide sequence ID" value="NZ_WWEO01000045.1"/>
</dbReference>
<evidence type="ECO:0000313" key="3">
    <source>
        <dbReference type="Proteomes" id="UP000638732"/>
    </source>
</evidence>
<evidence type="ECO:0000313" key="2">
    <source>
        <dbReference type="EMBL" id="NCD72077.1"/>
    </source>
</evidence>
<dbReference type="PANTHER" id="PTHR43143">
    <property type="entry name" value="METALLOPHOSPHOESTERASE, CALCINEURIN SUPERFAMILY"/>
    <property type="match status" value="1"/>
</dbReference>
<keyword evidence="3" id="KW-1185">Reference proteome</keyword>
<protein>
    <submittedName>
        <fullName evidence="2">Metallophosphoesterase</fullName>
    </submittedName>
</protein>
<reference evidence="2" key="1">
    <citation type="submission" date="2020-01" db="EMBL/GenBank/DDBJ databases">
        <authorList>
            <person name="Seo Y.L."/>
        </authorList>
    </citation>
    <scope>NUCLEOTIDE SEQUENCE</scope>
    <source>
        <strain evidence="2">R11</strain>
    </source>
</reference>
<dbReference type="InterPro" id="IPR051918">
    <property type="entry name" value="STPP_CPPED1"/>
</dbReference>
<evidence type="ECO:0000259" key="1">
    <source>
        <dbReference type="Pfam" id="PF00149"/>
    </source>
</evidence>
<dbReference type="SUPFAM" id="SSF56300">
    <property type="entry name" value="Metallo-dependent phosphatases"/>
    <property type="match status" value="1"/>
</dbReference>
<name>A0A965ZM04_9SPHI</name>
<gene>
    <name evidence="2" type="ORF">GSY63_22120</name>
</gene>